<dbReference type="Proteomes" id="UP000054408">
    <property type="component" value="Unassembled WGS sequence"/>
</dbReference>
<sequence>MATEEQIVELKMMVGSLAGAGMFLGALRGMREAVELAPGAGNQAAMARLSFSTVSTGVIFATMGATFWVSREGFAALRDAPAPNFVDTSLASAATASLVIFRAGWRPAALLALLAGAGGLVVGLAMDGLESVVDGQSDAAEANDGGVADADADADVDADADSFPQRDYTQVAGSFSTSLNAQLRRMEAVEAALTRSREAANSGGA</sequence>
<dbReference type="EMBL" id="GL349433">
    <property type="protein sequence ID" value="KNC46173.1"/>
    <property type="molecule type" value="Genomic_DNA"/>
</dbReference>
<organism evidence="2 3">
    <name type="scientific">Thecamonas trahens ATCC 50062</name>
    <dbReference type="NCBI Taxonomy" id="461836"/>
    <lineage>
        <taxon>Eukaryota</taxon>
        <taxon>Apusozoa</taxon>
        <taxon>Apusomonadida</taxon>
        <taxon>Apusomonadidae</taxon>
        <taxon>Thecamonas</taxon>
    </lineage>
</organism>
<keyword evidence="1" id="KW-1133">Transmembrane helix</keyword>
<keyword evidence="3" id="KW-1185">Reference proteome</keyword>
<evidence type="ECO:0000313" key="3">
    <source>
        <dbReference type="Proteomes" id="UP000054408"/>
    </source>
</evidence>
<protein>
    <submittedName>
        <fullName evidence="2">Uncharacterized protein</fullName>
    </submittedName>
</protein>
<keyword evidence="1" id="KW-0812">Transmembrane</keyword>
<evidence type="ECO:0000313" key="2">
    <source>
        <dbReference type="EMBL" id="KNC46173.1"/>
    </source>
</evidence>
<feature type="transmembrane region" description="Helical" evidence="1">
    <location>
        <begin position="51"/>
        <end position="70"/>
    </location>
</feature>
<dbReference type="GeneID" id="25560105"/>
<keyword evidence="1" id="KW-0472">Membrane</keyword>
<name>A0A0L0D4E7_THETB</name>
<gene>
    <name evidence="2" type="ORF">AMSG_00292</name>
</gene>
<dbReference type="AlphaFoldDB" id="A0A0L0D4E7"/>
<evidence type="ECO:0000256" key="1">
    <source>
        <dbReference type="SAM" id="Phobius"/>
    </source>
</evidence>
<reference evidence="2 3" key="1">
    <citation type="submission" date="2010-05" db="EMBL/GenBank/DDBJ databases">
        <title>The Genome Sequence of Thecamonas trahens ATCC 50062.</title>
        <authorList>
            <consortium name="The Broad Institute Genome Sequencing Platform"/>
            <person name="Russ C."/>
            <person name="Cuomo C."/>
            <person name="Shea T."/>
            <person name="Young S.K."/>
            <person name="Zeng Q."/>
            <person name="Koehrsen M."/>
            <person name="Haas B."/>
            <person name="Borodovsky M."/>
            <person name="Guigo R."/>
            <person name="Alvarado L."/>
            <person name="Berlin A."/>
            <person name="Bochicchio J."/>
            <person name="Borenstein D."/>
            <person name="Chapman S."/>
            <person name="Chen Z."/>
            <person name="Freedman E."/>
            <person name="Gellesch M."/>
            <person name="Goldberg J."/>
            <person name="Griggs A."/>
            <person name="Gujja S."/>
            <person name="Heilman E."/>
            <person name="Heiman D."/>
            <person name="Hepburn T."/>
            <person name="Howarth C."/>
            <person name="Jen D."/>
            <person name="Larson L."/>
            <person name="Mehta T."/>
            <person name="Park D."/>
            <person name="Pearson M."/>
            <person name="Roberts A."/>
            <person name="Saif S."/>
            <person name="Shenoy N."/>
            <person name="Sisk P."/>
            <person name="Stolte C."/>
            <person name="Sykes S."/>
            <person name="Thomson T."/>
            <person name="Walk T."/>
            <person name="White J."/>
            <person name="Yandava C."/>
            <person name="Burger G."/>
            <person name="Gray M.W."/>
            <person name="Holland P.W.H."/>
            <person name="King N."/>
            <person name="Lang F.B.F."/>
            <person name="Roger A.J."/>
            <person name="Ruiz-Trillo I."/>
            <person name="Lander E."/>
            <person name="Nusbaum C."/>
        </authorList>
    </citation>
    <scope>NUCLEOTIDE SEQUENCE [LARGE SCALE GENOMIC DNA]</scope>
    <source>
        <strain evidence="2 3">ATCC 50062</strain>
    </source>
</reference>
<feature type="transmembrane region" description="Helical" evidence="1">
    <location>
        <begin position="108"/>
        <end position="126"/>
    </location>
</feature>
<accession>A0A0L0D4E7</accession>
<feature type="transmembrane region" description="Helical" evidence="1">
    <location>
        <begin position="12"/>
        <end position="30"/>
    </location>
</feature>
<proteinExistence type="predicted"/>
<dbReference type="RefSeq" id="XP_013763148.1">
    <property type="nucleotide sequence ID" value="XM_013907694.1"/>
</dbReference>